<organism evidence="2 3">
    <name type="scientific">Rhizoctonia solani</name>
    <dbReference type="NCBI Taxonomy" id="456999"/>
    <lineage>
        <taxon>Eukaryota</taxon>
        <taxon>Fungi</taxon>
        <taxon>Dikarya</taxon>
        <taxon>Basidiomycota</taxon>
        <taxon>Agaricomycotina</taxon>
        <taxon>Agaricomycetes</taxon>
        <taxon>Cantharellales</taxon>
        <taxon>Ceratobasidiaceae</taxon>
        <taxon>Rhizoctonia</taxon>
    </lineage>
</organism>
<evidence type="ECO:0000313" key="3">
    <source>
        <dbReference type="Proteomes" id="UP000614334"/>
    </source>
</evidence>
<comment type="caution">
    <text evidence="2">The sequence shown here is derived from an EMBL/GenBank/DDBJ whole genome shotgun (WGS) entry which is preliminary data.</text>
</comment>
<dbReference type="Proteomes" id="UP000614334">
    <property type="component" value="Unassembled WGS sequence"/>
</dbReference>
<feature type="region of interest" description="Disordered" evidence="1">
    <location>
        <begin position="88"/>
        <end position="115"/>
    </location>
</feature>
<accession>A0A8H7I417</accession>
<gene>
    <name evidence="2" type="ORF">RHS01_09086</name>
</gene>
<protein>
    <submittedName>
        <fullName evidence="2">Uncharacterized protein</fullName>
    </submittedName>
</protein>
<reference evidence="2" key="1">
    <citation type="submission" date="2020-09" db="EMBL/GenBank/DDBJ databases">
        <title>Comparative genome analyses of four rice-infecting Rhizoctonia solani isolates reveal extensive enrichment of homogalacturonan modification genes.</title>
        <authorList>
            <person name="Lee D.-Y."/>
            <person name="Jeon J."/>
            <person name="Kim K.-T."/>
            <person name="Cheong K."/>
            <person name="Song H."/>
            <person name="Choi G."/>
            <person name="Ko J."/>
            <person name="Opiyo S.O."/>
            <person name="Zuo S."/>
            <person name="Madhav S."/>
            <person name="Lee Y.-H."/>
            <person name="Wang G.-L."/>
        </authorList>
    </citation>
    <scope>NUCLEOTIDE SEQUENCE</scope>
    <source>
        <strain evidence="2">AG1-IA B2</strain>
    </source>
</reference>
<proteinExistence type="predicted"/>
<feature type="compositionally biased region" description="Polar residues" evidence="1">
    <location>
        <begin position="275"/>
        <end position="297"/>
    </location>
</feature>
<evidence type="ECO:0000313" key="2">
    <source>
        <dbReference type="EMBL" id="KAF8750661.1"/>
    </source>
</evidence>
<dbReference type="AlphaFoldDB" id="A0A8H7I417"/>
<evidence type="ECO:0000256" key="1">
    <source>
        <dbReference type="SAM" id="MobiDB-lite"/>
    </source>
</evidence>
<name>A0A8H7I417_9AGAM</name>
<dbReference type="EMBL" id="JACYCF010000019">
    <property type="protein sequence ID" value="KAF8750661.1"/>
    <property type="molecule type" value="Genomic_DNA"/>
</dbReference>
<feature type="region of interest" description="Disordered" evidence="1">
    <location>
        <begin position="255"/>
        <end position="297"/>
    </location>
</feature>
<sequence length="297" mass="32633">MNIWIVKRLSETPGQKDFQVWSIIGLTKEEEKFSMQKVFRTYLQLDPNIKMSKAKRFNNKGPLNCVIAKVLLELSEFAVYNNFQVPNPTDEPKVVDQPNKQMDQSSKVDKSNKFDGLNEDTAEEFSFMKLDSAQENKHEETLAPILLQALQLAKPQLQPVPNPLPFGITLASLALLSQKPNNIAPSLPKGIMPKLIAHLVTVPVVTLAMLSPEIQAAEAAAKALSITLHSHIPPQQSLQPKPQLRKAGKVSGAVDGVDTAAKHNTFKKGTGANADEQTSNQPAGRITCNSTKQPAMR</sequence>